<evidence type="ECO:0000259" key="1">
    <source>
        <dbReference type="Pfam" id="PF00364"/>
    </source>
</evidence>
<geneLocation type="plasmid" evidence="2">
    <name>unnamed3</name>
</geneLocation>
<dbReference type="EMBL" id="JACXXJ020000004">
    <property type="protein sequence ID" value="MBF2714405.1"/>
    <property type="molecule type" value="Genomic_DNA"/>
</dbReference>
<name>A0AAE2RD15_AGRVI</name>
<dbReference type="InterPro" id="IPR000089">
    <property type="entry name" value="Biotin_lipoyl"/>
</dbReference>
<protein>
    <recommendedName>
        <fullName evidence="1">Lipoyl-binding domain-containing protein</fullName>
    </recommendedName>
</protein>
<dbReference type="Gene3D" id="2.40.50.100">
    <property type="match status" value="1"/>
</dbReference>
<dbReference type="AlphaFoldDB" id="A0AAE2RD15"/>
<feature type="domain" description="Lipoyl-binding" evidence="1">
    <location>
        <begin position="93"/>
        <end position="144"/>
    </location>
</feature>
<proteinExistence type="predicted"/>
<reference evidence="2" key="1">
    <citation type="submission" date="2020-11" db="EMBL/GenBank/DDBJ databases">
        <title>Agrobacterium vitis strain K377 genome.</title>
        <authorList>
            <person name="Xi H."/>
        </authorList>
    </citation>
    <scope>NUCLEOTIDE SEQUENCE</scope>
    <source>
        <strain evidence="2">K377</strain>
        <plasmid evidence="2">unnamed3</plasmid>
    </source>
</reference>
<accession>A0AAE2RD15</accession>
<dbReference type="Proteomes" id="UP000655037">
    <property type="component" value="Unassembled WGS sequence"/>
</dbReference>
<dbReference type="RefSeq" id="WP_156534413.1">
    <property type="nucleotide sequence ID" value="NZ_JACXXJ020000004.1"/>
</dbReference>
<evidence type="ECO:0000313" key="3">
    <source>
        <dbReference type="Proteomes" id="UP000655037"/>
    </source>
</evidence>
<keyword evidence="2" id="KW-0614">Plasmid</keyword>
<dbReference type="Pfam" id="PF00364">
    <property type="entry name" value="Biotin_lipoyl"/>
    <property type="match status" value="1"/>
</dbReference>
<dbReference type="SUPFAM" id="SSF51230">
    <property type="entry name" value="Single hybrid motif"/>
    <property type="match status" value="1"/>
</dbReference>
<gene>
    <name evidence="2" type="ORF">IEI95_009235</name>
</gene>
<evidence type="ECO:0000313" key="2">
    <source>
        <dbReference type="EMBL" id="MBF2714405.1"/>
    </source>
</evidence>
<organism evidence="2 3">
    <name type="scientific">Agrobacterium vitis</name>
    <name type="common">Rhizobium vitis</name>
    <dbReference type="NCBI Taxonomy" id="373"/>
    <lineage>
        <taxon>Bacteria</taxon>
        <taxon>Pseudomonadati</taxon>
        <taxon>Pseudomonadota</taxon>
        <taxon>Alphaproteobacteria</taxon>
        <taxon>Hyphomicrobiales</taxon>
        <taxon>Rhizobiaceae</taxon>
        <taxon>Rhizobium/Agrobacterium group</taxon>
        <taxon>Agrobacterium</taxon>
    </lineage>
</organism>
<dbReference type="InterPro" id="IPR011053">
    <property type="entry name" value="Single_hybrid_motif"/>
</dbReference>
<comment type="caution">
    <text evidence="2">The sequence shown here is derived from an EMBL/GenBank/DDBJ whole genome shotgun (WGS) entry which is preliminary data.</text>
</comment>
<sequence length="147" mass="15272">MTARSRSLSRRSVDFTRADVIAQLTSWLEVAGVHAIDIEHNDQQISIVMTGGTAHVSKHVSSKVPVGASVMITSSSVGHFLAHHPVRPDGGPQEGESVNAGDVVGFVKIGPLLLGVAAPQDGVLGEALVNAGDAVGYGTPLFSLEQR</sequence>